<dbReference type="EnsemblMetazoa" id="CJA34724.1">
    <property type="protein sequence ID" value="CJA34724.1"/>
    <property type="gene ID" value="WBGene00210571"/>
</dbReference>
<name>A0A8R1IN67_CAEJA</name>
<organism evidence="1 2">
    <name type="scientific">Caenorhabditis japonica</name>
    <dbReference type="NCBI Taxonomy" id="281687"/>
    <lineage>
        <taxon>Eukaryota</taxon>
        <taxon>Metazoa</taxon>
        <taxon>Ecdysozoa</taxon>
        <taxon>Nematoda</taxon>
        <taxon>Chromadorea</taxon>
        <taxon>Rhabditida</taxon>
        <taxon>Rhabditina</taxon>
        <taxon>Rhabditomorpha</taxon>
        <taxon>Rhabditoidea</taxon>
        <taxon>Rhabditidae</taxon>
        <taxon>Peloderinae</taxon>
        <taxon>Caenorhabditis</taxon>
    </lineage>
</organism>
<dbReference type="AlphaFoldDB" id="A0A8R1IN67"/>
<dbReference type="Proteomes" id="UP000005237">
    <property type="component" value="Unassembled WGS sequence"/>
</dbReference>
<accession>A0A8R1IN67</accession>
<evidence type="ECO:0000313" key="1">
    <source>
        <dbReference type="EnsemblMetazoa" id="CJA34724.1"/>
    </source>
</evidence>
<reference evidence="1" key="2">
    <citation type="submission" date="2022-06" db="UniProtKB">
        <authorList>
            <consortium name="EnsemblMetazoa"/>
        </authorList>
    </citation>
    <scope>IDENTIFICATION</scope>
    <source>
        <strain evidence="1">DF5081</strain>
    </source>
</reference>
<proteinExistence type="predicted"/>
<protein>
    <submittedName>
        <fullName evidence="1">Uncharacterized protein</fullName>
    </submittedName>
</protein>
<keyword evidence="2" id="KW-1185">Reference proteome</keyword>
<sequence length="102" mass="11170">MESIHTGKQLDVLLRSNRNDDPIDLNASQSYLSSIWSVFDLNRSGGKLLNNSYQLSEELSEETNANTCKSMPTSKLSIPGGPSEIALYPSSTVILLLPATHF</sequence>
<reference evidence="2" key="1">
    <citation type="submission" date="2010-08" db="EMBL/GenBank/DDBJ databases">
        <authorList>
            <consortium name="Caenorhabditis japonica Sequencing Consortium"/>
            <person name="Wilson R.K."/>
        </authorList>
    </citation>
    <scope>NUCLEOTIDE SEQUENCE [LARGE SCALE GENOMIC DNA]</scope>
    <source>
        <strain evidence="2">DF5081</strain>
    </source>
</reference>
<evidence type="ECO:0000313" key="2">
    <source>
        <dbReference type="Proteomes" id="UP000005237"/>
    </source>
</evidence>